<feature type="signal peptide" evidence="2">
    <location>
        <begin position="1"/>
        <end position="24"/>
    </location>
</feature>
<dbReference type="AlphaFoldDB" id="A0A366XZR6"/>
<sequence>MKKRLFALLTVLLVIASMSGVASAETASKEMTKAISANLEEQHSDYVQGSLSLENVEEVQVNDSEKDFNSVVLAVAHYKTVRDNIFFTNRAEVVYFDAANNTVLGQADVATIEAAANYKDVHSEELGSHLDMWVITLLNLVVPLLIMAFIMYLWEPRQYLTTRFKIANKLYNGHHQSFN</sequence>
<keyword evidence="2" id="KW-0732">Signal</keyword>
<name>A0A366XZR6_9BACI</name>
<reference evidence="3 4" key="1">
    <citation type="submission" date="2018-07" db="EMBL/GenBank/DDBJ databases">
        <title>Lottiidibacillus patelloidae gen. nov., sp. nov., isolated from the intestinal tract of a marine limpet and the reclassification of B. taeanensis BH030017T, B. algicola KMM 3737T and B. hwajinpoensis SW-72T as genus Lottiidibacillus.</title>
        <authorList>
            <person name="Liu R."/>
            <person name="Huang Z."/>
        </authorList>
    </citation>
    <scope>NUCLEOTIDE SEQUENCE [LARGE SCALE GENOMIC DNA]</scope>
    <source>
        <strain evidence="3 4">BH030017</strain>
    </source>
</reference>
<proteinExistence type="predicted"/>
<comment type="caution">
    <text evidence="3">The sequence shown here is derived from an EMBL/GenBank/DDBJ whole genome shotgun (WGS) entry which is preliminary data.</text>
</comment>
<gene>
    <name evidence="3" type="ORF">DS031_01375</name>
</gene>
<keyword evidence="1" id="KW-0472">Membrane</keyword>
<keyword evidence="1" id="KW-0812">Transmembrane</keyword>
<protein>
    <submittedName>
        <fullName evidence="3">Uncharacterized protein</fullName>
    </submittedName>
</protein>
<accession>A0A366XZR6</accession>
<feature type="chain" id="PRO_5016712156" evidence="2">
    <location>
        <begin position="25"/>
        <end position="179"/>
    </location>
</feature>
<dbReference type="Proteomes" id="UP000253314">
    <property type="component" value="Unassembled WGS sequence"/>
</dbReference>
<keyword evidence="1" id="KW-1133">Transmembrane helix</keyword>
<evidence type="ECO:0000313" key="4">
    <source>
        <dbReference type="Proteomes" id="UP000253314"/>
    </source>
</evidence>
<feature type="transmembrane region" description="Helical" evidence="1">
    <location>
        <begin position="132"/>
        <end position="154"/>
    </location>
</feature>
<evidence type="ECO:0000256" key="1">
    <source>
        <dbReference type="SAM" id="Phobius"/>
    </source>
</evidence>
<organism evidence="3 4">
    <name type="scientific">Bacillus taeanensis</name>
    <dbReference type="NCBI Taxonomy" id="273032"/>
    <lineage>
        <taxon>Bacteria</taxon>
        <taxon>Bacillati</taxon>
        <taxon>Bacillota</taxon>
        <taxon>Bacilli</taxon>
        <taxon>Bacillales</taxon>
        <taxon>Bacillaceae</taxon>
        <taxon>Bacillus</taxon>
    </lineage>
</organism>
<keyword evidence="4" id="KW-1185">Reference proteome</keyword>
<evidence type="ECO:0000313" key="3">
    <source>
        <dbReference type="EMBL" id="RBW71427.1"/>
    </source>
</evidence>
<evidence type="ECO:0000256" key="2">
    <source>
        <dbReference type="SAM" id="SignalP"/>
    </source>
</evidence>
<dbReference type="RefSeq" id="WP_113804133.1">
    <property type="nucleotide sequence ID" value="NZ_QOCW01000001.1"/>
</dbReference>
<dbReference type="OrthoDB" id="2352608at2"/>
<dbReference type="EMBL" id="QOCW01000001">
    <property type="protein sequence ID" value="RBW71427.1"/>
    <property type="molecule type" value="Genomic_DNA"/>
</dbReference>